<evidence type="ECO:0000256" key="10">
    <source>
        <dbReference type="ARBA" id="ARBA00023098"/>
    </source>
</evidence>
<evidence type="ECO:0000256" key="2">
    <source>
        <dbReference type="ARBA" id="ARBA00004922"/>
    </source>
</evidence>
<dbReference type="GO" id="GO:0006493">
    <property type="term" value="P:protein O-linked glycosylation"/>
    <property type="evidence" value="ECO:0007669"/>
    <property type="project" value="TreeGrafter"/>
</dbReference>
<evidence type="ECO:0000256" key="9">
    <source>
        <dbReference type="ARBA" id="ARBA00023034"/>
    </source>
</evidence>
<dbReference type="GO" id="GO:0000139">
    <property type="term" value="C:Golgi membrane"/>
    <property type="evidence" value="ECO:0007669"/>
    <property type="project" value="UniProtKB-SubCell"/>
</dbReference>
<dbReference type="FunFam" id="3.90.550.50:FF:000001">
    <property type="entry name" value="Hexosyltransferase"/>
    <property type="match status" value="1"/>
</dbReference>
<keyword evidence="4 13" id="KW-0328">Glycosyltransferase</keyword>
<comment type="caution">
    <text evidence="14">The sequence shown here is derived from an EMBL/GenBank/DDBJ whole genome shotgun (WGS) entry which is preliminary data.</text>
</comment>
<evidence type="ECO:0000256" key="1">
    <source>
        <dbReference type="ARBA" id="ARBA00004323"/>
    </source>
</evidence>
<dbReference type="InterPro" id="IPR002659">
    <property type="entry name" value="Glyco_trans_31"/>
</dbReference>
<evidence type="ECO:0000256" key="12">
    <source>
        <dbReference type="ARBA" id="ARBA00023180"/>
    </source>
</evidence>
<keyword evidence="11" id="KW-0472">Membrane</keyword>
<evidence type="ECO:0000256" key="6">
    <source>
        <dbReference type="ARBA" id="ARBA00022692"/>
    </source>
</evidence>
<dbReference type="PANTHER" id="PTHR11214:SF29">
    <property type="entry name" value="BETA-1,3-GALACTOSYLTRANSFERASE 9"/>
    <property type="match status" value="1"/>
</dbReference>
<proteinExistence type="inferred from homology"/>
<keyword evidence="6" id="KW-0812">Transmembrane</keyword>
<comment type="pathway">
    <text evidence="2">Protein modification; protein glycosylation.</text>
</comment>
<evidence type="ECO:0000313" key="15">
    <source>
        <dbReference type="Proteomes" id="UP000770717"/>
    </source>
</evidence>
<keyword evidence="5" id="KW-0808">Transferase</keyword>
<dbReference type="AlphaFoldDB" id="A0A8J6BAY5"/>
<keyword evidence="10" id="KW-0443">Lipid metabolism</keyword>
<keyword evidence="8" id="KW-1133">Transmembrane helix</keyword>
<evidence type="ECO:0000313" key="14">
    <source>
        <dbReference type="EMBL" id="KAG9464526.1"/>
    </source>
</evidence>
<evidence type="ECO:0000256" key="11">
    <source>
        <dbReference type="ARBA" id="ARBA00023136"/>
    </source>
</evidence>
<protein>
    <recommendedName>
        <fullName evidence="13">Hexosyltransferase</fullName>
        <ecNumber evidence="13">2.4.1.-</ecNumber>
    </recommendedName>
</protein>
<organism evidence="14 15">
    <name type="scientific">Eleutherodactylus coqui</name>
    <name type="common">Puerto Rican coqui</name>
    <dbReference type="NCBI Taxonomy" id="57060"/>
    <lineage>
        <taxon>Eukaryota</taxon>
        <taxon>Metazoa</taxon>
        <taxon>Chordata</taxon>
        <taxon>Craniata</taxon>
        <taxon>Vertebrata</taxon>
        <taxon>Euteleostomi</taxon>
        <taxon>Amphibia</taxon>
        <taxon>Batrachia</taxon>
        <taxon>Anura</taxon>
        <taxon>Neobatrachia</taxon>
        <taxon>Hyloidea</taxon>
        <taxon>Eleutherodactylidae</taxon>
        <taxon>Eleutherodactylinae</taxon>
        <taxon>Eleutherodactylus</taxon>
        <taxon>Eleutherodactylus</taxon>
    </lineage>
</organism>
<comment type="similarity">
    <text evidence="3 13">Belongs to the glycosyltransferase 31 family.</text>
</comment>
<evidence type="ECO:0000256" key="5">
    <source>
        <dbReference type="ARBA" id="ARBA00022679"/>
    </source>
</evidence>
<dbReference type="EMBL" id="WNTK01004316">
    <property type="protein sequence ID" value="KAG9464526.1"/>
    <property type="molecule type" value="Genomic_DNA"/>
</dbReference>
<evidence type="ECO:0000256" key="8">
    <source>
        <dbReference type="ARBA" id="ARBA00022989"/>
    </source>
</evidence>
<evidence type="ECO:0000256" key="13">
    <source>
        <dbReference type="RuleBase" id="RU363063"/>
    </source>
</evidence>
<gene>
    <name evidence="14" type="ORF">GDO78_019835</name>
</gene>
<dbReference type="OrthoDB" id="115198at2759"/>
<dbReference type="Pfam" id="PF01762">
    <property type="entry name" value="Galactosyl_T"/>
    <property type="match status" value="1"/>
</dbReference>
<keyword evidence="12" id="KW-0325">Glycoprotein</keyword>
<dbReference type="GO" id="GO:0016758">
    <property type="term" value="F:hexosyltransferase activity"/>
    <property type="evidence" value="ECO:0007669"/>
    <property type="project" value="InterPro"/>
</dbReference>
<reference evidence="14" key="1">
    <citation type="thesis" date="2020" institute="ProQuest LLC" country="789 East Eisenhower Parkway, Ann Arbor, MI, USA">
        <title>Comparative Genomics and Chromosome Evolution.</title>
        <authorList>
            <person name="Mudd A.B."/>
        </authorList>
    </citation>
    <scope>NUCLEOTIDE SEQUENCE</scope>
    <source>
        <strain evidence="14">HN-11 Male</strain>
        <tissue evidence="14">Kidney and liver</tissue>
    </source>
</reference>
<keyword evidence="15" id="KW-1185">Reference proteome</keyword>
<sequence>MATTGNINEHVTLSAVRRNLRRWWGKKTWTNPANEMPIGPVTANLHGLKMAISGYWRHRDEMFRLDSSLGPTSWVSLCRLRTHQCCFILFNIVLFHALLFGADFMEEYFLHSASSTYTEGKFAEIRERAQMLNLSLQRENISRSYEISGSERCAGRDVFLLLIIFSSPENRIRRERIRETWGNTTSLPGLGVTRVFMLGRPQVESAQDKLLNESQVYKDLVQGSFLELSPNETLKAVMMMEWIVAFCPGARFILKADEQMFVNVESLSRYLLSLQARAGEVYTGKVIHQARPDRDPYSPSFVPMTSYSETFYPDYCSGSAVVISQEVARKMYLLSDRVPVAVPSEVFIGLCAQQAGVLPIHSSRFSGTKHIRYNRCCYRVIFSSAMVGDDEMARVWTDLTQGHGCSKLETYYGMVACKVWSYLDRIKYYNSEDDGSWSF</sequence>
<dbReference type="Proteomes" id="UP000770717">
    <property type="component" value="Unassembled WGS sequence"/>
</dbReference>
<evidence type="ECO:0000256" key="7">
    <source>
        <dbReference type="ARBA" id="ARBA00022968"/>
    </source>
</evidence>
<dbReference type="GO" id="GO:0006629">
    <property type="term" value="P:lipid metabolic process"/>
    <property type="evidence" value="ECO:0007669"/>
    <property type="project" value="UniProtKB-KW"/>
</dbReference>
<evidence type="ECO:0000256" key="4">
    <source>
        <dbReference type="ARBA" id="ARBA00022676"/>
    </source>
</evidence>
<accession>A0A8J6BAY5</accession>
<evidence type="ECO:0000256" key="3">
    <source>
        <dbReference type="ARBA" id="ARBA00008661"/>
    </source>
</evidence>
<comment type="subcellular location">
    <subcellularLocation>
        <location evidence="1 13">Golgi apparatus membrane</location>
        <topology evidence="1 13">Single-pass type II membrane protein</topology>
    </subcellularLocation>
</comment>
<dbReference type="Gene3D" id="3.90.550.50">
    <property type="match status" value="1"/>
</dbReference>
<name>A0A8J6BAY5_ELECQ</name>
<keyword evidence="7" id="KW-0735">Signal-anchor</keyword>
<dbReference type="PANTHER" id="PTHR11214">
    <property type="entry name" value="BETA-1,3-N-ACETYLGLUCOSAMINYLTRANSFERASE"/>
    <property type="match status" value="1"/>
</dbReference>
<dbReference type="EC" id="2.4.1.-" evidence="13"/>
<keyword evidence="9 13" id="KW-0333">Golgi apparatus</keyword>